<evidence type="ECO:0000313" key="2">
    <source>
        <dbReference type="Proteomes" id="UP000747542"/>
    </source>
</evidence>
<evidence type="ECO:0000313" key="1">
    <source>
        <dbReference type="EMBL" id="KAG7168212.1"/>
    </source>
</evidence>
<sequence length="634" mass="73055">MLEKELYILEDNILNDISEVCAQKKVDPKDFLSAFLMSEDNNFKKSDKGNQVLMSKDKKSERGKPIYEFLHKTQMEYLAAAFLTNSLNNKNQKENRSLRDIANLHKCWKNYQEVIKYLTGHMASQEILQRNERELIDLIDKAEVKNTDFNFWWNIVAESHPIIRRQDKTSYDTVNHPEVKRIITKEKLQKENWILDDTNVVSGLKLLKCTRVFLRSLQIKISRNPHKIPFFLEEMQGVGEHRKYRVKLYLFSRDQTSDIFLDSVMSWSILEHFEGSLQEQHNFSGCNELKNICVTVTTLEALQSLCDMPKCVRTLRVTLKLPPECNPADVPYLNYSGNLEVNLVDLTNERMPWVLEVLKKMVDSDGCWRLSLQFYEVTFKDIRLLVKKLKYIVADKLSIKCRDMPDMEDQEALQSNTHVIDVKHCEIKRSNVNFEPFITEGKIALEGGPEKEIVVLRDTGANLSLVLKSALEWMAESFSGEEVRVRGLDSGLTIPLHYFNIETGFISEELPICGVDMLLGNDLAGDRVVPEPIMINNPLECDVDNIVNVPITDVIHTSSDDVVKGEAVATDVFPACVITRAMAKDEDIFADEMNFDELFMKDEKCNEDETNTDKVELKGNFNPDFLVDKEELIR</sequence>
<name>A0A8J5K155_HOMAM</name>
<gene>
    <name evidence="1" type="ORF">Hamer_G016854</name>
</gene>
<protein>
    <recommendedName>
        <fullName evidence="3">Peptidase A2 domain-containing protein</fullName>
    </recommendedName>
</protein>
<proteinExistence type="predicted"/>
<comment type="caution">
    <text evidence="1">The sequence shown here is derived from an EMBL/GenBank/DDBJ whole genome shotgun (WGS) entry which is preliminary data.</text>
</comment>
<dbReference type="Proteomes" id="UP000747542">
    <property type="component" value="Unassembled WGS sequence"/>
</dbReference>
<organism evidence="1 2">
    <name type="scientific">Homarus americanus</name>
    <name type="common">American lobster</name>
    <dbReference type="NCBI Taxonomy" id="6706"/>
    <lineage>
        <taxon>Eukaryota</taxon>
        <taxon>Metazoa</taxon>
        <taxon>Ecdysozoa</taxon>
        <taxon>Arthropoda</taxon>
        <taxon>Crustacea</taxon>
        <taxon>Multicrustacea</taxon>
        <taxon>Malacostraca</taxon>
        <taxon>Eumalacostraca</taxon>
        <taxon>Eucarida</taxon>
        <taxon>Decapoda</taxon>
        <taxon>Pleocyemata</taxon>
        <taxon>Astacidea</taxon>
        <taxon>Nephropoidea</taxon>
        <taxon>Nephropidae</taxon>
        <taxon>Homarus</taxon>
    </lineage>
</organism>
<keyword evidence="2" id="KW-1185">Reference proteome</keyword>
<dbReference type="AlphaFoldDB" id="A0A8J5K155"/>
<reference evidence="1" key="1">
    <citation type="journal article" date="2021" name="Sci. Adv.">
        <title>The American lobster genome reveals insights on longevity, neural, and immune adaptations.</title>
        <authorList>
            <person name="Polinski J.M."/>
            <person name="Zimin A.V."/>
            <person name="Clark K.F."/>
            <person name="Kohn A.B."/>
            <person name="Sadowski N."/>
            <person name="Timp W."/>
            <person name="Ptitsyn A."/>
            <person name="Khanna P."/>
            <person name="Romanova D.Y."/>
            <person name="Williams P."/>
            <person name="Greenwood S.J."/>
            <person name="Moroz L.L."/>
            <person name="Walt D.R."/>
            <person name="Bodnar A.G."/>
        </authorList>
    </citation>
    <scope>NUCLEOTIDE SEQUENCE</scope>
    <source>
        <strain evidence="1">GMGI-L3</strain>
    </source>
</reference>
<accession>A0A8J5K155</accession>
<dbReference type="EMBL" id="JAHLQT010020459">
    <property type="protein sequence ID" value="KAG7168212.1"/>
    <property type="molecule type" value="Genomic_DNA"/>
</dbReference>
<evidence type="ECO:0008006" key="3">
    <source>
        <dbReference type="Google" id="ProtNLM"/>
    </source>
</evidence>